<evidence type="ECO:0000313" key="4">
    <source>
        <dbReference type="EMBL" id="CAF0844977.1"/>
    </source>
</evidence>
<reference evidence="4" key="1">
    <citation type="submission" date="2021-02" db="EMBL/GenBank/DDBJ databases">
        <authorList>
            <person name="Nowell W R."/>
        </authorList>
    </citation>
    <scope>NUCLEOTIDE SEQUENCE</scope>
</reference>
<dbReference type="SUPFAM" id="SSF48452">
    <property type="entry name" value="TPR-like"/>
    <property type="match status" value="1"/>
</dbReference>
<dbReference type="PROSITE" id="PS51125">
    <property type="entry name" value="NHL"/>
    <property type="match status" value="2"/>
</dbReference>
<dbReference type="Gene3D" id="3.90.176.10">
    <property type="entry name" value="Toxin ADP-ribosyltransferase, Chain A, domain 1"/>
    <property type="match status" value="1"/>
</dbReference>
<keyword evidence="1" id="KW-0677">Repeat</keyword>
<dbReference type="Pfam" id="PF01436">
    <property type="entry name" value="NHL"/>
    <property type="match status" value="2"/>
</dbReference>
<dbReference type="PANTHER" id="PTHR24104">
    <property type="entry name" value="E3 UBIQUITIN-PROTEIN LIGASE NHLRC1-RELATED"/>
    <property type="match status" value="1"/>
</dbReference>
<dbReference type="InterPro" id="IPR019734">
    <property type="entry name" value="TPR_rpt"/>
</dbReference>
<feature type="repeat" description="NHL" evidence="3">
    <location>
        <begin position="1157"/>
        <end position="1182"/>
    </location>
</feature>
<dbReference type="InterPro" id="IPR050952">
    <property type="entry name" value="TRIM-NHL_E3_ligases"/>
</dbReference>
<dbReference type="PROSITE" id="PS50005">
    <property type="entry name" value="TPR"/>
    <property type="match status" value="1"/>
</dbReference>
<evidence type="ECO:0000256" key="2">
    <source>
        <dbReference type="PROSITE-ProRule" id="PRU00339"/>
    </source>
</evidence>
<dbReference type="PANTHER" id="PTHR24104:SF25">
    <property type="entry name" value="PROTEIN LIN-41"/>
    <property type="match status" value="1"/>
</dbReference>
<organism evidence="4 5">
    <name type="scientific">Adineta steineri</name>
    <dbReference type="NCBI Taxonomy" id="433720"/>
    <lineage>
        <taxon>Eukaryota</taxon>
        <taxon>Metazoa</taxon>
        <taxon>Spiralia</taxon>
        <taxon>Gnathifera</taxon>
        <taxon>Rotifera</taxon>
        <taxon>Eurotatoria</taxon>
        <taxon>Bdelloidea</taxon>
        <taxon>Adinetida</taxon>
        <taxon>Adinetidae</taxon>
        <taxon>Adineta</taxon>
    </lineage>
</organism>
<accession>A0A813W301</accession>
<dbReference type="EMBL" id="CAJNOG010000050">
    <property type="protein sequence ID" value="CAF0844977.1"/>
    <property type="molecule type" value="Genomic_DNA"/>
</dbReference>
<evidence type="ECO:0000313" key="5">
    <source>
        <dbReference type="Proteomes" id="UP000663845"/>
    </source>
</evidence>
<dbReference type="InterPro" id="IPR001258">
    <property type="entry name" value="NHL_repeat"/>
</dbReference>
<proteinExistence type="predicted"/>
<comment type="caution">
    <text evidence="4">The sequence shown here is derived from an EMBL/GenBank/DDBJ whole genome shotgun (WGS) entry which is preliminary data.</text>
</comment>
<evidence type="ECO:0000256" key="1">
    <source>
        <dbReference type="ARBA" id="ARBA00022737"/>
    </source>
</evidence>
<sequence length="1240" mass="143405">MATAVLPNDDFYKNTDDKCLEIFSLIWLDANINIKDTRDTEMKLRFIINHIKKFQDVKQCQHYIEQTSQKDRLILIVSGRFGRELVPYIHQLRQVISIYVYCMDKNSNEQWALKFVKVISVVVDLDELVSQITRDHKIQKKVEEPLPIYTFTTNVDAGNSTTGVNGQFVFSQVLIDCLLRLKSTEIDKNELINCCQNEYEGNSWQLNNLHEFEKDYTPDKVVWWYTRESFFYKTLNAALRTQNIHMIFLFRTFIYDIYRQLQKYQSKHPLQVYRSQLMSWDELDSLKNNIGQYISINSMFSTSKQRTTALFLLGDITTKSDLERVLFEIDADPKIATTKPFADISKHSYFPDESEVLFMIGSIFRLNNIKRNGDQIWIIKMTLCNDNEHDLKQVLMYMKQQIENEEINLRTLGNVLWEMGKFDLAEKYFIRLLKQLPSDDPLHISLYEDLGKLASQRGAYDMSMKWRQKLLTFKEENLLATNASVNKTNNSIDEPDKMHVAPHNGYSIKNTREFIIRYGPYLRTTLKITQVLLKLESFVIPQLDSVSDPVDTDIDTMLPILDKQKEMEQQLNLVGKLLDRVDHRWAQPKSTIFGQHKSRGVPLQGADLREVETYLSVVDNKHSLGNLYRTVTVDGHVHWVCREHYDDISFNNAMFKYIDQLEAMGGEFDTKTKEAVVSSKDLSRKSVKILRKALTKGFNVLKLTFKECTLKEDDLAKLLNVVINRSSVRCLNMFAVCVSNLLGNTKYVCKCMTAEFNNQSFQVRFCDSYQDGHTSMLTQLLQQNKIRRMFDFSASDFMGHERELQKCFETKGMVTGLIMEHSNNIDVIDALFNSKMKTLYQLKFNNSLQVPSTLSRFCEMLKTNQTLKEIDIMDQTGFEDETFIVNLLNTVKEHKSIKHLSLHVKNIQQSDRKEASLSESLKNHQFISRLRQSIIFNHININTKWKQHGVTIAGGNGRGNQLNQLSRPQGIYVNDDHQTIYIADFGNDRIVEWKYGAKNGQVVAGGNEKGDRSDQLNYPTDVIVDKKNNSLIICDYGNKRLVRWSRQNGENGETIISDIHCYGLTIDKNVDLYVSDYVKNEVRRWKQGEKEGTIVVRGNGKGKHLNQFHCPTHIFVDKDHSVYVSDSFNNRVMKWMKGAKEGIVVASGKDEGNSLTQLSYPWGVVVDHLGNVYVADSNNHRIMRWCEGSCEGSIVVGGNGEGEQSNQFNRPMDLSFDVQGNLYVVDHGNHRIQKFYIDLN</sequence>
<feature type="repeat" description="TPR" evidence="2">
    <location>
        <begin position="406"/>
        <end position="439"/>
    </location>
</feature>
<protein>
    <submittedName>
        <fullName evidence="4">Uncharacterized protein</fullName>
    </submittedName>
</protein>
<dbReference type="InterPro" id="IPR011042">
    <property type="entry name" value="6-blade_b-propeller_TolB-like"/>
</dbReference>
<dbReference type="CDD" id="cd05819">
    <property type="entry name" value="NHL"/>
    <property type="match status" value="1"/>
</dbReference>
<dbReference type="PROSITE" id="PS51996">
    <property type="entry name" value="TR_MART"/>
    <property type="match status" value="1"/>
</dbReference>
<dbReference type="Gene3D" id="1.25.40.10">
    <property type="entry name" value="Tetratricopeptide repeat domain"/>
    <property type="match status" value="1"/>
</dbReference>
<dbReference type="Proteomes" id="UP000663845">
    <property type="component" value="Unassembled WGS sequence"/>
</dbReference>
<dbReference type="SUPFAM" id="SSF56399">
    <property type="entry name" value="ADP-ribosylation"/>
    <property type="match status" value="1"/>
</dbReference>
<dbReference type="AlphaFoldDB" id="A0A813W301"/>
<evidence type="ECO:0000256" key="3">
    <source>
        <dbReference type="PROSITE-ProRule" id="PRU00504"/>
    </source>
</evidence>
<dbReference type="Gene3D" id="2.120.10.30">
    <property type="entry name" value="TolB, C-terminal domain"/>
    <property type="match status" value="1"/>
</dbReference>
<name>A0A813W301_9BILA</name>
<dbReference type="SUPFAM" id="SSF52047">
    <property type="entry name" value="RNI-like"/>
    <property type="match status" value="1"/>
</dbReference>
<dbReference type="GO" id="GO:0008270">
    <property type="term" value="F:zinc ion binding"/>
    <property type="evidence" value="ECO:0007669"/>
    <property type="project" value="UniProtKB-KW"/>
</dbReference>
<dbReference type="SUPFAM" id="SSF101898">
    <property type="entry name" value="NHL repeat"/>
    <property type="match status" value="1"/>
</dbReference>
<dbReference type="InterPro" id="IPR011990">
    <property type="entry name" value="TPR-like_helical_dom_sf"/>
</dbReference>
<feature type="repeat" description="NHL" evidence="3">
    <location>
        <begin position="1207"/>
        <end position="1238"/>
    </location>
</feature>
<keyword evidence="2" id="KW-0802">TPR repeat</keyword>
<gene>
    <name evidence="4" type="ORF">JYZ213_LOCUS7574</name>
</gene>
<dbReference type="Gene3D" id="2.40.10.500">
    <property type="match status" value="1"/>
</dbReference>